<evidence type="ECO:0000256" key="1">
    <source>
        <dbReference type="SAM" id="SignalP"/>
    </source>
</evidence>
<protein>
    <recommendedName>
        <fullName evidence="4">Lipoprotein</fullName>
    </recommendedName>
</protein>
<evidence type="ECO:0000313" key="2">
    <source>
        <dbReference type="EMBL" id="ATP57763.1"/>
    </source>
</evidence>
<dbReference type="OrthoDB" id="1148341at2"/>
<gene>
    <name evidence="2" type="ORF">CPT03_15465</name>
</gene>
<evidence type="ECO:0008006" key="4">
    <source>
        <dbReference type="Google" id="ProtNLM"/>
    </source>
</evidence>
<dbReference type="EMBL" id="CP024091">
    <property type="protein sequence ID" value="ATP57763.1"/>
    <property type="molecule type" value="Genomic_DNA"/>
</dbReference>
<sequence length="189" mass="21479">MKNFKLLTIAISLLLFISSCKSGGNLDEGTAEDVISAHLKANPEYESTKINIGEIKFRSKKDKLELQKYKALEEKGLVDMELQNQKKKFLSKDSVYFYLIILTDKAKPYILKHDAHNATVRAINYVLDEEKPITLIKGDSKIARVTVSLKKELTDFSIFFKDKNVGSNFITKTYKLKLKKEVGWILVGG</sequence>
<dbReference type="AlphaFoldDB" id="A0A2D1U833"/>
<name>A0A2D1U833_9SPHI</name>
<feature type="chain" id="PRO_5013837243" description="Lipoprotein" evidence="1">
    <location>
        <begin position="23"/>
        <end position="189"/>
    </location>
</feature>
<dbReference type="RefSeq" id="WP_099439676.1">
    <property type="nucleotide sequence ID" value="NZ_CP024091.1"/>
</dbReference>
<dbReference type="KEGG" id="pgs:CPT03_15465"/>
<accession>A0A2D1U833</accession>
<keyword evidence="1" id="KW-0732">Signal</keyword>
<proteinExistence type="predicted"/>
<dbReference type="PROSITE" id="PS51257">
    <property type="entry name" value="PROKAR_LIPOPROTEIN"/>
    <property type="match status" value="1"/>
</dbReference>
<organism evidence="2 3">
    <name type="scientific">Pedobacter ginsengisoli</name>
    <dbReference type="NCBI Taxonomy" id="363852"/>
    <lineage>
        <taxon>Bacteria</taxon>
        <taxon>Pseudomonadati</taxon>
        <taxon>Bacteroidota</taxon>
        <taxon>Sphingobacteriia</taxon>
        <taxon>Sphingobacteriales</taxon>
        <taxon>Sphingobacteriaceae</taxon>
        <taxon>Pedobacter</taxon>
    </lineage>
</organism>
<reference evidence="2 3" key="1">
    <citation type="submission" date="2017-10" db="EMBL/GenBank/DDBJ databases">
        <title>Whole genome of Pedobacter ginsengisoli T01R-27 isolated from tomato rhizosphere.</title>
        <authorList>
            <person name="Weon H.-Y."/>
            <person name="Lee S.A."/>
            <person name="Sang M.K."/>
            <person name="Song J."/>
        </authorList>
    </citation>
    <scope>NUCLEOTIDE SEQUENCE [LARGE SCALE GENOMIC DNA]</scope>
    <source>
        <strain evidence="2 3">T01R-27</strain>
    </source>
</reference>
<evidence type="ECO:0000313" key="3">
    <source>
        <dbReference type="Proteomes" id="UP000223749"/>
    </source>
</evidence>
<feature type="signal peptide" evidence="1">
    <location>
        <begin position="1"/>
        <end position="22"/>
    </location>
</feature>
<keyword evidence="3" id="KW-1185">Reference proteome</keyword>
<dbReference type="Proteomes" id="UP000223749">
    <property type="component" value="Chromosome"/>
</dbReference>